<dbReference type="HOGENOM" id="CLU_1544473_0_0_4"/>
<evidence type="ECO:0000313" key="3">
    <source>
        <dbReference type="Proteomes" id="UP000006552"/>
    </source>
</evidence>
<feature type="compositionally biased region" description="Basic and acidic residues" evidence="1">
    <location>
        <begin position="147"/>
        <end position="164"/>
    </location>
</feature>
<dbReference type="Proteomes" id="UP000006552">
    <property type="component" value="Chromosome"/>
</dbReference>
<protein>
    <submittedName>
        <fullName evidence="2">Uncharacterized protein</fullName>
    </submittedName>
</protein>
<dbReference type="STRING" id="76114.ebA795"/>
<sequence>MSCSTRSSGADAKNPLSTGFLIDRDRSVCPPLAPMRSGTVVGTKRKIAPLHNPLRNRQSLGSVVASYQPAAVRGGLGELIRCQGAAHDKIPPSLRKALAGLLEALAIFEDDGARPSACPMASSFFACRTTGSGGSARLAPGGGDFVSNRRGEPYAGWEARDRTRAPSPPPGIE</sequence>
<dbReference type="EMBL" id="CR555306">
    <property type="protein sequence ID" value="CAI06536.1"/>
    <property type="molecule type" value="Genomic_DNA"/>
</dbReference>
<evidence type="ECO:0000256" key="1">
    <source>
        <dbReference type="SAM" id="MobiDB-lite"/>
    </source>
</evidence>
<dbReference type="AlphaFoldDB" id="Q5P825"/>
<gene>
    <name evidence="2" type="ORF">ebA795</name>
</gene>
<reference evidence="2 3" key="1">
    <citation type="journal article" date="2005" name="Arch. Microbiol.">
        <title>The genome sequence of an anaerobic aromatic-degrading denitrifying bacterium, strain EbN1.</title>
        <authorList>
            <person name="Rabus R."/>
            <person name="Kube M."/>
            <person name="Heider J."/>
            <person name="Beck A."/>
            <person name="Heitmann K."/>
            <person name="Widdel F."/>
            <person name="Reinhardt R."/>
        </authorList>
    </citation>
    <scope>NUCLEOTIDE SEQUENCE [LARGE SCALE GENOMIC DNA]</scope>
    <source>
        <strain evidence="2 3">EbN1</strain>
    </source>
</reference>
<feature type="region of interest" description="Disordered" evidence="1">
    <location>
        <begin position="136"/>
        <end position="173"/>
    </location>
</feature>
<proteinExistence type="predicted"/>
<name>Q5P825_AROAE</name>
<organism evidence="2 3">
    <name type="scientific">Aromatoleum aromaticum (strain DSM 19018 / LMG 30748 / EbN1)</name>
    <name type="common">Azoarcus sp. (strain EbN1)</name>
    <dbReference type="NCBI Taxonomy" id="76114"/>
    <lineage>
        <taxon>Bacteria</taxon>
        <taxon>Pseudomonadati</taxon>
        <taxon>Pseudomonadota</taxon>
        <taxon>Betaproteobacteria</taxon>
        <taxon>Rhodocyclales</taxon>
        <taxon>Rhodocyclaceae</taxon>
        <taxon>Aromatoleum</taxon>
    </lineage>
</organism>
<dbReference type="KEGG" id="eba:ebA795"/>
<keyword evidence="3" id="KW-1185">Reference proteome</keyword>
<accession>Q5P825</accession>
<evidence type="ECO:0000313" key="2">
    <source>
        <dbReference type="EMBL" id="CAI06536.1"/>
    </source>
</evidence>